<feature type="repeat" description="TPR" evidence="1">
    <location>
        <begin position="187"/>
        <end position="220"/>
    </location>
</feature>
<keyword evidence="1" id="KW-0802">TPR repeat</keyword>
<protein>
    <submittedName>
        <fullName evidence="2">Uncharacterized protein</fullName>
    </submittedName>
</protein>
<dbReference type="KEGG" id="sta:STHERM_c20220"/>
<dbReference type="PaxDb" id="665571-STHERM_c20220"/>
<dbReference type="PROSITE" id="PS50005">
    <property type="entry name" value="TPR"/>
    <property type="match status" value="1"/>
</dbReference>
<accession>E0RQI1</accession>
<dbReference type="Pfam" id="PF14559">
    <property type="entry name" value="TPR_19"/>
    <property type="match status" value="1"/>
</dbReference>
<dbReference type="EMBL" id="CP001698">
    <property type="protein sequence ID" value="ADN02957.1"/>
    <property type="molecule type" value="Genomic_DNA"/>
</dbReference>
<reference key="1">
    <citation type="submission" date="2009-08" db="EMBL/GenBank/DDBJ databases">
        <title>The genome sequence of Spirochaeta thermophila DSM6192.</title>
        <authorList>
            <person name="Angelov A."/>
            <person name="Mientus M."/>
            <person name="Wittenberg S."/>
            <person name="Lehmann R."/>
            <person name="Liesegang H."/>
            <person name="Daniel R."/>
            <person name="Liebl W."/>
        </authorList>
    </citation>
    <scope>NUCLEOTIDE SEQUENCE</scope>
    <source>
        <strain>DSM 6192</strain>
    </source>
</reference>
<dbReference type="InterPro" id="IPR011990">
    <property type="entry name" value="TPR-like_helical_dom_sf"/>
</dbReference>
<dbReference type="Gene3D" id="1.25.40.10">
    <property type="entry name" value="Tetratricopeptide repeat domain"/>
    <property type="match status" value="1"/>
</dbReference>
<evidence type="ECO:0000256" key="1">
    <source>
        <dbReference type="PROSITE-ProRule" id="PRU00339"/>
    </source>
</evidence>
<evidence type="ECO:0000313" key="3">
    <source>
        <dbReference type="Proteomes" id="UP000001296"/>
    </source>
</evidence>
<organism evidence="2 3">
    <name type="scientific">Winmispira thermophila (strain ATCC 49972 / DSM 6192 / RI 19.B1)</name>
    <name type="common">Spirochaeta thermophila</name>
    <dbReference type="NCBI Taxonomy" id="665571"/>
    <lineage>
        <taxon>Bacteria</taxon>
        <taxon>Pseudomonadati</taxon>
        <taxon>Spirochaetota</taxon>
        <taxon>Spirochaetia</taxon>
        <taxon>Winmispirales</taxon>
        <taxon>Winmispiraceae</taxon>
        <taxon>Winmispira</taxon>
    </lineage>
</organism>
<gene>
    <name evidence="2" type="ordered locus">STHERM_c20220</name>
</gene>
<dbReference type="eggNOG" id="COG0457">
    <property type="taxonomic scope" value="Bacteria"/>
</dbReference>
<dbReference type="AlphaFoldDB" id="E0RQI1"/>
<dbReference type="SUPFAM" id="SSF48452">
    <property type="entry name" value="TPR-like"/>
    <property type="match status" value="1"/>
</dbReference>
<name>E0RQI1_WINT6</name>
<dbReference type="InterPro" id="IPR019734">
    <property type="entry name" value="TPR_rpt"/>
</dbReference>
<reference evidence="2 3" key="2">
    <citation type="journal article" date="2010" name="J. Bacteriol.">
        <title>Genome sequence of the polysaccharide-degrading, thermophilic anaerobe Spirochaeta thermophila DSM 6192.</title>
        <authorList>
            <person name="Angelov A."/>
            <person name="Liebl S."/>
            <person name="Ballschmiter M."/>
            <person name="Bomeke M."/>
            <person name="Lehmann R."/>
            <person name="Liesegang H."/>
            <person name="Daniel R."/>
            <person name="Liebl W."/>
        </authorList>
    </citation>
    <scope>NUCLEOTIDE SEQUENCE [LARGE SCALE GENOMIC DNA]</scope>
    <source>
        <strain evidence="3">ATCC 49972 / DSM 6192 / RI 19.B1</strain>
    </source>
</reference>
<sequence length="244" mass="27218">MILLNVTPPSKHDLLVSPKSPTSPICRTFCPYLPLLLLVVSLTSCNYTPSPQELSSLHQAEELYTKGRFTSVVELLQPYSSSHHPPLLLLYAKSAILAGHPDLAIPPLTRLLKLSPSHTDARIWLIRAHIARGDLTTAKHLLLALLPLNREDPRLAYLEGLIAEKEGRLQDAILSYHRAALFETELAKTYVALGGLYFRFLQYEKAREYIEKAHSILPPEHPLSRPLTELTESLNLSRSGGTPP</sequence>
<dbReference type="Proteomes" id="UP000001296">
    <property type="component" value="Chromosome"/>
</dbReference>
<dbReference type="HOGENOM" id="CLU_1288231_0_0_12"/>
<evidence type="ECO:0000313" key="2">
    <source>
        <dbReference type="EMBL" id="ADN02957.1"/>
    </source>
</evidence>
<proteinExistence type="predicted"/>